<dbReference type="RefSeq" id="WP_154369306.1">
    <property type="nucleotide sequence ID" value="NZ_WKJH01000030.1"/>
</dbReference>
<dbReference type="Pfam" id="PF06439">
    <property type="entry name" value="3keto-disac_hyd"/>
    <property type="match status" value="1"/>
</dbReference>
<dbReference type="OrthoDB" id="190957at2"/>
<organism evidence="3 4">
    <name type="scientific">Maribacter luteus</name>
    <dbReference type="NCBI Taxonomy" id="2594478"/>
    <lineage>
        <taxon>Bacteria</taxon>
        <taxon>Pseudomonadati</taxon>
        <taxon>Bacteroidota</taxon>
        <taxon>Flavobacteriia</taxon>
        <taxon>Flavobacteriales</taxon>
        <taxon>Flavobacteriaceae</taxon>
        <taxon>Maribacter</taxon>
    </lineage>
</organism>
<evidence type="ECO:0000313" key="3">
    <source>
        <dbReference type="EMBL" id="MRX65957.1"/>
    </source>
</evidence>
<feature type="signal peptide" evidence="1">
    <location>
        <begin position="1"/>
        <end position="23"/>
    </location>
</feature>
<dbReference type="InterPro" id="IPR010496">
    <property type="entry name" value="AL/BT2_dom"/>
</dbReference>
<feature type="chain" id="PRO_5026167018" evidence="1">
    <location>
        <begin position="24"/>
        <end position="311"/>
    </location>
</feature>
<keyword evidence="1" id="KW-0732">Signal</keyword>
<proteinExistence type="predicted"/>
<sequence>MNIKKLKSIAFVTISLLSFQMNAQEAKPIEGRWNLTITQDGKEVPSWLEVTHSGFSTLVGRFVYAFGSARPIAEVKFNDGKFNFEIPPQWEPGKRYMEFEGEMKGDRLIGKMVYTDGKEYDWIGVRAPKLEFNTSPVWGTPMRLFNGENLEGWHAMGENQWKVKDGILISEKSGANLVSDQKFDDFKLHIEFRYPEGSNSGIYLRGRYEVQIADNFGLEPSSIYLGGIYGFLTPNEMVAKAPGEWQVYDITLIGRRVTIVANGKEIITDQIIPGMTGGALDNKEEEAGPFLIQGDHGPVEFRNIIVTPTLN</sequence>
<feature type="domain" description="3-keto-alpha-glucoside-1,2-lyase/3-keto-2-hydroxy-glucal hydratase" evidence="2">
    <location>
        <begin position="143"/>
        <end position="306"/>
    </location>
</feature>
<protein>
    <submittedName>
        <fullName evidence="3">DUF1080 domain-containing protein</fullName>
    </submittedName>
</protein>
<dbReference type="EMBL" id="WKJH01000030">
    <property type="protein sequence ID" value="MRX65957.1"/>
    <property type="molecule type" value="Genomic_DNA"/>
</dbReference>
<dbReference type="Proteomes" id="UP000443153">
    <property type="component" value="Unassembled WGS sequence"/>
</dbReference>
<comment type="caution">
    <text evidence="3">The sequence shown here is derived from an EMBL/GenBank/DDBJ whole genome shotgun (WGS) entry which is preliminary data.</text>
</comment>
<dbReference type="AlphaFoldDB" id="A0A6I2MSZ8"/>
<keyword evidence="4" id="KW-1185">Reference proteome</keyword>
<gene>
    <name evidence="3" type="ORF">GJ691_17535</name>
</gene>
<accession>A0A6I2MSZ8</accession>
<dbReference type="GO" id="GO:0016787">
    <property type="term" value="F:hydrolase activity"/>
    <property type="evidence" value="ECO:0007669"/>
    <property type="project" value="InterPro"/>
</dbReference>
<evidence type="ECO:0000256" key="1">
    <source>
        <dbReference type="SAM" id="SignalP"/>
    </source>
</evidence>
<name>A0A6I2MSZ8_9FLAO</name>
<evidence type="ECO:0000259" key="2">
    <source>
        <dbReference type="Pfam" id="PF06439"/>
    </source>
</evidence>
<reference evidence="3 4" key="1">
    <citation type="submission" date="2019-11" db="EMBL/GenBank/DDBJ databases">
        <title>Maribacter lutea sp. nov., a marine bacterium isolated from intertidal sand.</title>
        <authorList>
            <person name="Liu A."/>
        </authorList>
    </citation>
    <scope>NUCLEOTIDE SEQUENCE [LARGE SCALE GENOMIC DNA]</scope>
    <source>
        <strain evidence="3 4">RZ05</strain>
    </source>
</reference>
<dbReference type="Gene3D" id="2.60.120.560">
    <property type="entry name" value="Exo-inulinase, domain 1"/>
    <property type="match status" value="1"/>
</dbReference>
<evidence type="ECO:0000313" key="4">
    <source>
        <dbReference type="Proteomes" id="UP000443153"/>
    </source>
</evidence>